<dbReference type="EMBL" id="JAODUP010001014">
    <property type="protein sequence ID" value="KAK2141936.1"/>
    <property type="molecule type" value="Genomic_DNA"/>
</dbReference>
<dbReference type="PROSITE" id="PS00237">
    <property type="entry name" value="G_PROTEIN_RECEP_F1_1"/>
    <property type="match status" value="1"/>
</dbReference>
<comment type="subcellular location">
    <subcellularLocation>
        <location evidence="1">Cell membrane</location>
        <topology evidence="1">Multi-pass membrane protein</topology>
    </subcellularLocation>
</comment>
<evidence type="ECO:0000256" key="7">
    <source>
        <dbReference type="RuleBase" id="RU000688"/>
    </source>
</evidence>
<dbReference type="Gene3D" id="1.20.1070.10">
    <property type="entry name" value="Rhodopsin 7-helix transmembrane proteins"/>
    <property type="match status" value="1"/>
</dbReference>
<proteinExistence type="inferred from homology"/>
<dbReference type="InterPro" id="IPR017452">
    <property type="entry name" value="GPCR_Rhodpsn_7TM"/>
</dbReference>
<feature type="transmembrane region" description="Helical" evidence="9">
    <location>
        <begin position="305"/>
        <end position="327"/>
    </location>
</feature>
<feature type="transmembrane region" description="Helical" evidence="9">
    <location>
        <begin position="111"/>
        <end position="132"/>
    </location>
</feature>
<evidence type="ECO:0000256" key="1">
    <source>
        <dbReference type="ARBA" id="ARBA00004651"/>
    </source>
</evidence>
<evidence type="ECO:0000256" key="9">
    <source>
        <dbReference type="SAM" id="Phobius"/>
    </source>
</evidence>
<feature type="transmembrane region" description="Helical" evidence="9">
    <location>
        <begin position="152"/>
        <end position="173"/>
    </location>
</feature>
<evidence type="ECO:0000256" key="6">
    <source>
        <dbReference type="ARBA" id="ARBA00023170"/>
    </source>
</evidence>
<keyword evidence="12" id="KW-1185">Reference proteome</keyword>
<feature type="region of interest" description="Disordered" evidence="8">
    <location>
        <begin position="413"/>
        <end position="442"/>
    </location>
</feature>
<keyword evidence="5 9" id="KW-0472">Membrane</keyword>
<protein>
    <recommendedName>
        <fullName evidence="10">G-protein coupled receptors family 1 profile domain-containing protein</fullName>
    </recommendedName>
</protein>
<organism evidence="11 12">
    <name type="scientific">Paralvinella palmiformis</name>
    <dbReference type="NCBI Taxonomy" id="53620"/>
    <lineage>
        <taxon>Eukaryota</taxon>
        <taxon>Metazoa</taxon>
        <taxon>Spiralia</taxon>
        <taxon>Lophotrochozoa</taxon>
        <taxon>Annelida</taxon>
        <taxon>Polychaeta</taxon>
        <taxon>Sedentaria</taxon>
        <taxon>Canalipalpata</taxon>
        <taxon>Terebellida</taxon>
        <taxon>Terebelliformia</taxon>
        <taxon>Alvinellidae</taxon>
        <taxon>Paralvinella</taxon>
    </lineage>
</organism>
<dbReference type="PANTHER" id="PTHR24241">
    <property type="entry name" value="NEUROPEPTIDE RECEPTOR-RELATED G-PROTEIN COUPLED RECEPTOR"/>
    <property type="match status" value="1"/>
</dbReference>
<accession>A0AAD9IWK1</accession>
<sequence>MDGSWTNGSSPTPDFCHDETYYEGKCERATNGTLFELIQIPGYCLPANSGTYHADLDGLQLKLVCHGDIWTPDVIQRIVTLIAIMTLTLIGNVIIIIVLTCSRYRKLNSRVNIFIINLAIGDLTVCCFTMTTEAFFVVFEGAWVLGAVACKVLLYVQTITLASTTFILVAMSCDRFLAICRPLSLPGSRARKSIVFAWLMSLVFASPQLFIFKEVPDGVYPDGVVKFACKSRGYTAWWQRKLYITLMTSYILVIPTVVISYCYINVVRVVWQQGKEFSAGSGVTLRRTAGRSIPKAKVKTVKMTLSIILSFIMCWTPYFVVHLIHVWSEYTYNIPAPVYVFAETMALLNSALNPILYGCFNIKMKRGLMEIFCPNRVRIEINNSVSGYKTGMKAADYHCMHVVKSAARCADAPSTGSSSSHKVDKDPPSGGGRSKETVVDTGDGKNGYKLRVRFFKGADDKCDIPCSGQNRALLSEY</sequence>
<dbReference type="GO" id="GO:0042277">
    <property type="term" value="F:peptide binding"/>
    <property type="evidence" value="ECO:0007669"/>
    <property type="project" value="TreeGrafter"/>
</dbReference>
<dbReference type="GO" id="GO:0005886">
    <property type="term" value="C:plasma membrane"/>
    <property type="evidence" value="ECO:0007669"/>
    <property type="project" value="UniProtKB-SubCell"/>
</dbReference>
<dbReference type="PANTHER" id="PTHR24241:SF117">
    <property type="entry name" value="G-PROTEIN COUPLED RECEPTORS FAMILY 1 PROFILE DOMAIN-CONTAINING PROTEIN"/>
    <property type="match status" value="1"/>
</dbReference>
<keyword evidence="7" id="KW-0297">G-protein coupled receptor</keyword>
<dbReference type="SUPFAM" id="SSF81321">
    <property type="entry name" value="Family A G protein-coupled receptor-like"/>
    <property type="match status" value="1"/>
</dbReference>
<evidence type="ECO:0000313" key="12">
    <source>
        <dbReference type="Proteomes" id="UP001208570"/>
    </source>
</evidence>
<keyword evidence="7" id="KW-0807">Transducer</keyword>
<dbReference type="Proteomes" id="UP001208570">
    <property type="component" value="Unassembled WGS sequence"/>
</dbReference>
<keyword evidence="3 7" id="KW-0812">Transmembrane</keyword>
<comment type="similarity">
    <text evidence="7">Belongs to the G-protein coupled receptor 1 family.</text>
</comment>
<keyword evidence="2" id="KW-1003">Cell membrane</keyword>
<dbReference type="GO" id="GO:0032870">
    <property type="term" value="P:cellular response to hormone stimulus"/>
    <property type="evidence" value="ECO:0007669"/>
    <property type="project" value="TreeGrafter"/>
</dbReference>
<dbReference type="AlphaFoldDB" id="A0AAD9IWK1"/>
<feature type="domain" description="G-protein coupled receptors family 1 profile" evidence="10">
    <location>
        <begin position="91"/>
        <end position="357"/>
    </location>
</feature>
<dbReference type="Pfam" id="PF00001">
    <property type="entry name" value="7tm_1"/>
    <property type="match status" value="1"/>
</dbReference>
<keyword evidence="6 7" id="KW-0675">Receptor</keyword>
<keyword evidence="4 9" id="KW-1133">Transmembrane helix</keyword>
<evidence type="ECO:0000256" key="8">
    <source>
        <dbReference type="SAM" id="MobiDB-lite"/>
    </source>
</evidence>
<dbReference type="PROSITE" id="PS50262">
    <property type="entry name" value="G_PROTEIN_RECEP_F1_2"/>
    <property type="match status" value="1"/>
</dbReference>
<dbReference type="InterPro" id="IPR000276">
    <property type="entry name" value="GPCR_Rhodpsn"/>
</dbReference>
<feature type="transmembrane region" description="Helical" evidence="9">
    <location>
        <begin position="194"/>
        <end position="212"/>
    </location>
</feature>
<gene>
    <name evidence="11" type="ORF">LSH36_1014g00009</name>
</gene>
<reference evidence="11" key="1">
    <citation type="journal article" date="2023" name="Mol. Biol. Evol.">
        <title>Third-Generation Sequencing Reveals the Adaptive Role of the Epigenome in Three Deep-Sea Polychaetes.</title>
        <authorList>
            <person name="Perez M."/>
            <person name="Aroh O."/>
            <person name="Sun Y."/>
            <person name="Lan Y."/>
            <person name="Juniper S.K."/>
            <person name="Young C.R."/>
            <person name="Angers B."/>
            <person name="Qian P.Y."/>
        </authorList>
    </citation>
    <scope>NUCLEOTIDE SEQUENCE</scope>
    <source>
        <strain evidence="11">P08H-3</strain>
    </source>
</reference>
<name>A0AAD9IWK1_9ANNE</name>
<feature type="compositionally biased region" description="Basic and acidic residues" evidence="8">
    <location>
        <begin position="421"/>
        <end position="438"/>
    </location>
</feature>
<feature type="transmembrane region" description="Helical" evidence="9">
    <location>
        <begin position="242"/>
        <end position="264"/>
    </location>
</feature>
<dbReference type="PRINTS" id="PR00237">
    <property type="entry name" value="GPCRRHODOPSN"/>
</dbReference>
<feature type="transmembrane region" description="Helical" evidence="9">
    <location>
        <begin position="78"/>
        <end position="99"/>
    </location>
</feature>
<feature type="transmembrane region" description="Helical" evidence="9">
    <location>
        <begin position="339"/>
        <end position="360"/>
    </location>
</feature>
<evidence type="ECO:0000256" key="2">
    <source>
        <dbReference type="ARBA" id="ARBA00022475"/>
    </source>
</evidence>
<evidence type="ECO:0000259" key="10">
    <source>
        <dbReference type="PROSITE" id="PS50262"/>
    </source>
</evidence>
<dbReference type="GO" id="GO:0004930">
    <property type="term" value="F:G protein-coupled receptor activity"/>
    <property type="evidence" value="ECO:0007669"/>
    <property type="project" value="UniProtKB-KW"/>
</dbReference>
<comment type="caution">
    <text evidence="11">The sequence shown here is derived from an EMBL/GenBank/DDBJ whole genome shotgun (WGS) entry which is preliminary data.</text>
</comment>
<evidence type="ECO:0000256" key="4">
    <source>
        <dbReference type="ARBA" id="ARBA00022989"/>
    </source>
</evidence>
<evidence type="ECO:0000256" key="3">
    <source>
        <dbReference type="ARBA" id="ARBA00022692"/>
    </source>
</evidence>
<evidence type="ECO:0000313" key="11">
    <source>
        <dbReference type="EMBL" id="KAK2141936.1"/>
    </source>
</evidence>
<evidence type="ECO:0000256" key="5">
    <source>
        <dbReference type="ARBA" id="ARBA00023136"/>
    </source>
</evidence>